<keyword evidence="2" id="KW-1185">Reference proteome</keyword>
<proteinExistence type="predicted"/>
<dbReference type="RefSeq" id="WP_187079544.1">
    <property type="nucleotide sequence ID" value="NZ_JACORU010000001.1"/>
</dbReference>
<comment type="caution">
    <text evidence="1">The sequence shown here is derived from an EMBL/GenBank/DDBJ whole genome shotgun (WGS) entry which is preliminary data.</text>
</comment>
<accession>A0A923M372</accession>
<evidence type="ECO:0000313" key="2">
    <source>
        <dbReference type="Proteomes" id="UP000596827"/>
    </source>
</evidence>
<name>A0A923M372_9BURK</name>
<evidence type="ECO:0000313" key="1">
    <source>
        <dbReference type="EMBL" id="MBC5763080.1"/>
    </source>
</evidence>
<evidence type="ECO:0008006" key="3">
    <source>
        <dbReference type="Google" id="ProtNLM"/>
    </source>
</evidence>
<organism evidence="1 2">
    <name type="scientific">Ramlibacter albus</name>
    <dbReference type="NCBI Taxonomy" id="2079448"/>
    <lineage>
        <taxon>Bacteria</taxon>
        <taxon>Pseudomonadati</taxon>
        <taxon>Pseudomonadota</taxon>
        <taxon>Betaproteobacteria</taxon>
        <taxon>Burkholderiales</taxon>
        <taxon>Comamonadaceae</taxon>
        <taxon>Ramlibacter</taxon>
    </lineage>
</organism>
<reference evidence="1" key="1">
    <citation type="submission" date="2020-08" db="EMBL/GenBank/DDBJ databases">
        <title>Ramlibacter sp. GTP1 16S ribosomal RNA gene genome sequencing and assembly.</title>
        <authorList>
            <person name="Kang M."/>
        </authorList>
    </citation>
    <scope>NUCLEOTIDE SEQUENCE</scope>
    <source>
        <strain evidence="1">GTP1</strain>
    </source>
</reference>
<dbReference type="EMBL" id="JACORU010000001">
    <property type="protein sequence ID" value="MBC5763080.1"/>
    <property type="molecule type" value="Genomic_DNA"/>
</dbReference>
<gene>
    <name evidence="1" type="ORF">H8R02_01345</name>
</gene>
<sequence length="118" mass="13197">MSFDFDFTLGPRFATFTVRGPATMENFGQLLCEVHVRTNDSHITRVMVNLQATEGGPPFTEQFRLGEMVALRLSHLERLASVVRPEYATGTSSKVANSLGFQLRVFTDVRAAEEWLAT</sequence>
<dbReference type="AlphaFoldDB" id="A0A923M372"/>
<dbReference type="Proteomes" id="UP000596827">
    <property type="component" value="Unassembled WGS sequence"/>
</dbReference>
<protein>
    <recommendedName>
        <fullName evidence="3">STAS/SEC14 domain-containing protein</fullName>
    </recommendedName>
</protein>